<protein>
    <submittedName>
        <fullName evidence="1">(salmon louse) hypothetical protein</fullName>
    </submittedName>
</protein>
<evidence type="ECO:0000313" key="1">
    <source>
        <dbReference type="EMBL" id="CAF2830529.1"/>
    </source>
</evidence>
<proteinExistence type="predicted"/>
<dbReference type="EMBL" id="HG994592">
    <property type="protein sequence ID" value="CAF2830529.1"/>
    <property type="molecule type" value="Genomic_DNA"/>
</dbReference>
<dbReference type="AlphaFoldDB" id="A0A7R8CMC2"/>
<evidence type="ECO:0000313" key="2">
    <source>
        <dbReference type="Proteomes" id="UP000675881"/>
    </source>
</evidence>
<gene>
    <name evidence="1" type="ORF">LSAA_3804</name>
</gene>
<dbReference type="Proteomes" id="UP000675881">
    <property type="component" value="Chromosome 13"/>
</dbReference>
<organism evidence="1 2">
    <name type="scientific">Lepeophtheirus salmonis</name>
    <name type="common">Salmon louse</name>
    <name type="synonym">Caligus salmonis</name>
    <dbReference type="NCBI Taxonomy" id="72036"/>
    <lineage>
        <taxon>Eukaryota</taxon>
        <taxon>Metazoa</taxon>
        <taxon>Ecdysozoa</taxon>
        <taxon>Arthropoda</taxon>
        <taxon>Crustacea</taxon>
        <taxon>Multicrustacea</taxon>
        <taxon>Hexanauplia</taxon>
        <taxon>Copepoda</taxon>
        <taxon>Siphonostomatoida</taxon>
        <taxon>Caligidae</taxon>
        <taxon>Lepeophtheirus</taxon>
    </lineage>
</organism>
<reference evidence="1" key="1">
    <citation type="submission" date="2021-02" db="EMBL/GenBank/DDBJ databases">
        <authorList>
            <person name="Bekaert M."/>
        </authorList>
    </citation>
    <scope>NUCLEOTIDE SEQUENCE</scope>
    <source>
        <strain evidence="1">IoA-00</strain>
    </source>
</reference>
<accession>A0A7R8CMC2</accession>
<sequence>MDYGGYLCFNPLSGLCDWPGRVIAIRPECSRGISSFPQHTFSYCARNFIKCLRITKSFKLGILLPVIKEKVMPNLRLHSRTSNMSSKSRQPKVKKRYILSLHNATNSSDNQKNANYLSKSSSTNNIISFENSNPEDDLLPKGPLLVFRQSMSRMQSGKSLNLREALTFKLSWKLVDVSPSWL</sequence>
<keyword evidence="2" id="KW-1185">Reference proteome</keyword>
<name>A0A7R8CMC2_LEPSM</name>